<reference evidence="1 2" key="1">
    <citation type="submission" date="2014-04" db="EMBL/GenBank/DDBJ databases">
        <authorList>
            <consortium name="DOE Joint Genome Institute"/>
            <person name="Kuo A."/>
            <person name="Kohler A."/>
            <person name="Nagy L.G."/>
            <person name="Floudas D."/>
            <person name="Copeland A."/>
            <person name="Barry K.W."/>
            <person name="Cichocki N."/>
            <person name="Veneault-Fourrey C."/>
            <person name="LaButti K."/>
            <person name="Lindquist E.A."/>
            <person name="Lipzen A."/>
            <person name="Lundell T."/>
            <person name="Morin E."/>
            <person name="Murat C."/>
            <person name="Sun H."/>
            <person name="Tunlid A."/>
            <person name="Henrissat B."/>
            <person name="Grigoriev I.V."/>
            <person name="Hibbett D.S."/>
            <person name="Martin F."/>
            <person name="Nordberg H.P."/>
            <person name="Cantor M.N."/>
            <person name="Hua S.X."/>
        </authorList>
    </citation>
    <scope>NUCLEOTIDE SEQUENCE [LARGE SCALE GENOMIC DNA]</scope>
    <source>
        <strain evidence="1 2">LaAM-08-1</strain>
    </source>
</reference>
<dbReference type="AlphaFoldDB" id="A0A0C9X1P4"/>
<accession>A0A0C9X1P4</accession>
<feature type="non-terminal residue" evidence="1">
    <location>
        <position position="51"/>
    </location>
</feature>
<name>A0A0C9X1P4_9AGAR</name>
<reference evidence="2" key="2">
    <citation type="submission" date="2015-01" db="EMBL/GenBank/DDBJ databases">
        <title>Evolutionary Origins and Diversification of the Mycorrhizal Mutualists.</title>
        <authorList>
            <consortium name="DOE Joint Genome Institute"/>
            <consortium name="Mycorrhizal Genomics Consortium"/>
            <person name="Kohler A."/>
            <person name="Kuo A."/>
            <person name="Nagy L.G."/>
            <person name="Floudas D."/>
            <person name="Copeland A."/>
            <person name="Barry K.W."/>
            <person name="Cichocki N."/>
            <person name="Veneault-Fourrey C."/>
            <person name="LaButti K."/>
            <person name="Lindquist E.A."/>
            <person name="Lipzen A."/>
            <person name="Lundell T."/>
            <person name="Morin E."/>
            <person name="Murat C."/>
            <person name="Riley R."/>
            <person name="Ohm R."/>
            <person name="Sun H."/>
            <person name="Tunlid A."/>
            <person name="Henrissat B."/>
            <person name="Grigoriev I.V."/>
            <person name="Hibbett D.S."/>
            <person name="Martin F."/>
        </authorList>
    </citation>
    <scope>NUCLEOTIDE SEQUENCE [LARGE SCALE GENOMIC DNA]</scope>
    <source>
        <strain evidence="2">LaAM-08-1</strain>
    </source>
</reference>
<evidence type="ECO:0000313" key="2">
    <source>
        <dbReference type="Proteomes" id="UP000054477"/>
    </source>
</evidence>
<dbReference type="EMBL" id="KN838995">
    <property type="protein sequence ID" value="KIJ91531.1"/>
    <property type="molecule type" value="Genomic_DNA"/>
</dbReference>
<dbReference type="Proteomes" id="UP000054477">
    <property type="component" value="Unassembled WGS sequence"/>
</dbReference>
<keyword evidence="2" id="KW-1185">Reference proteome</keyword>
<gene>
    <name evidence="1" type="ORF">K443DRAFT_66883</name>
</gene>
<proteinExistence type="predicted"/>
<dbReference type="HOGENOM" id="CLU_3111982_0_0_1"/>
<evidence type="ECO:0000313" key="1">
    <source>
        <dbReference type="EMBL" id="KIJ91531.1"/>
    </source>
</evidence>
<organism evidence="1 2">
    <name type="scientific">Laccaria amethystina LaAM-08-1</name>
    <dbReference type="NCBI Taxonomy" id="1095629"/>
    <lineage>
        <taxon>Eukaryota</taxon>
        <taxon>Fungi</taxon>
        <taxon>Dikarya</taxon>
        <taxon>Basidiomycota</taxon>
        <taxon>Agaricomycotina</taxon>
        <taxon>Agaricomycetes</taxon>
        <taxon>Agaricomycetidae</taxon>
        <taxon>Agaricales</taxon>
        <taxon>Agaricineae</taxon>
        <taxon>Hydnangiaceae</taxon>
        <taxon>Laccaria</taxon>
    </lineage>
</organism>
<sequence>VYERTVIPRTGYNRFHKAILRTLCEEKGIHVRSTAVRSSNPTKDDYIKALL</sequence>
<protein>
    <submittedName>
        <fullName evidence="1">Uncharacterized protein</fullName>
    </submittedName>
</protein>
<feature type="non-terminal residue" evidence="1">
    <location>
        <position position="1"/>
    </location>
</feature>